<feature type="region of interest" description="Disordered" evidence="6">
    <location>
        <begin position="271"/>
        <end position="308"/>
    </location>
</feature>
<sequence length="359" mass="37342">MGAPLIGGSSSSPMRGGESPIRCEWDAQIPPLPPNFAPFGSWIIGGMKVKADRDESSPYAAMLAAQDVAQRCKELAITALHIKLRSTGGNKTKTPGPGAQSALRALARAGMKIGRIGKGCNSHTHRQHSQKERVEGEEGGSNSSIDVKGLHTLYALRIRLHPRAPHAVGCPARPSPRGSAAASPKAAAVSSSPIADASAGGGAGARIAASDLIPWANAASASAGEKAASAFVHGAETTTAAAEREAFPCDAFNGRSASLRVLGMRKSILFVPGPRRPQKHSPEASGGQRPDRKAEETCHGEKSNGDVIGLTDGVLAKEGTEHRPQPAGDRNGLGLWKKRRRWELAADQFAPLLAALISS</sequence>
<dbReference type="Pfam" id="PF00411">
    <property type="entry name" value="Ribosomal_S11"/>
    <property type="match status" value="1"/>
</dbReference>
<comment type="caution">
    <text evidence="7">The sequence shown here is derived from an EMBL/GenBank/DDBJ whole genome shotgun (WGS) entry which is preliminary data.</text>
</comment>
<name>A0A8J5LA47_ZINOF</name>
<dbReference type="GO" id="GO:0003735">
    <property type="term" value="F:structural constituent of ribosome"/>
    <property type="evidence" value="ECO:0007669"/>
    <property type="project" value="InterPro"/>
</dbReference>
<dbReference type="AlphaFoldDB" id="A0A8J5LA47"/>
<dbReference type="Proteomes" id="UP000734854">
    <property type="component" value="Unassembled WGS sequence"/>
</dbReference>
<dbReference type="EMBL" id="JACMSC010000008">
    <property type="protein sequence ID" value="KAG6510791.1"/>
    <property type="molecule type" value="Genomic_DNA"/>
</dbReference>
<accession>A0A8J5LA47</accession>
<organism evidence="7 8">
    <name type="scientific">Zingiber officinale</name>
    <name type="common">Ginger</name>
    <name type="synonym">Amomum zingiber</name>
    <dbReference type="NCBI Taxonomy" id="94328"/>
    <lineage>
        <taxon>Eukaryota</taxon>
        <taxon>Viridiplantae</taxon>
        <taxon>Streptophyta</taxon>
        <taxon>Embryophyta</taxon>
        <taxon>Tracheophyta</taxon>
        <taxon>Spermatophyta</taxon>
        <taxon>Magnoliopsida</taxon>
        <taxon>Liliopsida</taxon>
        <taxon>Zingiberales</taxon>
        <taxon>Zingiberaceae</taxon>
        <taxon>Zingiber</taxon>
    </lineage>
</organism>
<comment type="similarity">
    <text evidence="1">Belongs to the universal ribosomal protein uS11 family.</text>
</comment>
<keyword evidence="2" id="KW-0689">Ribosomal protein</keyword>
<keyword evidence="8" id="KW-1185">Reference proteome</keyword>
<dbReference type="InterPro" id="IPR036967">
    <property type="entry name" value="Ribosomal_uS11_sf"/>
</dbReference>
<evidence type="ECO:0000256" key="1">
    <source>
        <dbReference type="ARBA" id="ARBA00006194"/>
    </source>
</evidence>
<evidence type="ECO:0000256" key="2">
    <source>
        <dbReference type="ARBA" id="ARBA00022980"/>
    </source>
</evidence>
<reference evidence="7 8" key="1">
    <citation type="submission" date="2020-08" db="EMBL/GenBank/DDBJ databases">
        <title>Plant Genome Project.</title>
        <authorList>
            <person name="Zhang R.-G."/>
        </authorList>
    </citation>
    <scope>NUCLEOTIDE SEQUENCE [LARGE SCALE GENOMIC DNA]</scope>
    <source>
        <tissue evidence="7">Rhizome</tissue>
    </source>
</reference>
<feature type="compositionally biased region" description="Basic and acidic residues" evidence="6">
    <location>
        <begin position="289"/>
        <end position="304"/>
    </location>
</feature>
<evidence type="ECO:0000256" key="5">
    <source>
        <dbReference type="ARBA" id="ARBA00044343"/>
    </source>
</evidence>
<dbReference type="GO" id="GO:0044391">
    <property type="term" value="C:ribosomal subunit"/>
    <property type="evidence" value="ECO:0007669"/>
    <property type="project" value="UniProtKB-ARBA"/>
</dbReference>
<evidence type="ECO:0000313" key="8">
    <source>
        <dbReference type="Proteomes" id="UP000734854"/>
    </source>
</evidence>
<dbReference type="GO" id="GO:0006412">
    <property type="term" value="P:translation"/>
    <property type="evidence" value="ECO:0007669"/>
    <property type="project" value="InterPro"/>
</dbReference>
<gene>
    <name evidence="7" type="ORF">ZIOFF_028828</name>
</gene>
<protein>
    <recommendedName>
        <fullName evidence="4">Small ribosomal subunit protein uS11</fullName>
    </recommendedName>
    <alternativeName>
        <fullName evidence="5">40S ribosomal protein S14</fullName>
    </alternativeName>
</protein>
<dbReference type="InterPro" id="IPR001971">
    <property type="entry name" value="Ribosomal_uS11"/>
</dbReference>
<dbReference type="FunFam" id="3.30.420.80:FF:000018">
    <property type="entry name" value="40S ribosomal protein S14"/>
    <property type="match status" value="1"/>
</dbReference>
<evidence type="ECO:0000256" key="6">
    <source>
        <dbReference type="SAM" id="MobiDB-lite"/>
    </source>
</evidence>
<dbReference type="Gene3D" id="3.30.420.80">
    <property type="entry name" value="Ribosomal protein S11"/>
    <property type="match status" value="1"/>
</dbReference>
<feature type="region of interest" description="Disordered" evidence="6">
    <location>
        <begin position="1"/>
        <end position="20"/>
    </location>
</feature>
<proteinExistence type="inferred from homology"/>
<evidence type="ECO:0000256" key="3">
    <source>
        <dbReference type="ARBA" id="ARBA00023274"/>
    </source>
</evidence>
<keyword evidence="3" id="KW-0687">Ribonucleoprotein</keyword>
<dbReference type="GO" id="GO:0022626">
    <property type="term" value="C:cytosolic ribosome"/>
    <property type="evidence" value="ECO:0007669"/>
    <property type="project" value="UniProtKB-ARBA"/>
</dbReference>
<feature type="region of interest" description="Disordered" evidence="6">
    <location>
        <begin position="116"/>
        <end position="143"/>
    </location>
</feature>
<evidence type="ECO:0000313" key="7">
    <source>
        <dbReference type="EMBL" id="KAG6510791.1"/>
    </source>
</evidence>
<evidence type="ECO:0000256" key="4">
    <source>
        <dbReference type="ARBA" id="ARBA00035160"/>
    </source>
</evidence>
<dbReference type="SUPFAM" id="SSF53137">
    <property type="entry name" value="Translational machinery components"/>
    <property type="match status" value="1"/>
</dbReference>
<dbReference type="PANTHER" id="PTHR11759">
    <property type="entry name" value="40S RIBOSOMAL PROTEIN S14/30S RIBOSOMAL PROTEIN S11"/>
    <property type="match status" value="1"/>
</dbReference>